<reference evidence="2 3" key="1">
    <citation type="journal article" date="2017" name="Curr. Biol.">
        <title>Genome architecture and evolution of a unichromosomal asexual nematode.</title>
        <authorList>
            <person name="Fradin H."/>
            <person name="Zegar C."/>
            <person name="Gutwein M."/>
            <person name="Lucas J."/>
            <person name="Kovtun M."/>
            <person name="Corcoran D."/>
            <person name="Baugh L.R."/>
            <person name="Kiontke K."/>
            <person name="Gunsalus K."/>
            <person name="Fitch D.H."/>
            <person name="Piano F."/>
        </authorList>
    </citation>
    <scope>NUCLEOTIDE SEQUENCE [LARGE SCALE GENOMIC DNA]</scope>
    <source>
        <strain evidence="2">PF1309</strain>
    </source>
</reference>
<keyword evidence="3" id="KW-1185">Reference proteome</keyword>
<dbReference type="STRING" id="2018661.A0A2A2JC58"/>
<organism evidence="2 3">
    <name type="scientific">Diploscapter pachys</name>
    <dbReference type="NCBI Taxonomy" id="2018661"/>
    <lineage>
        <taxon>Eukaryota</taxon>
        <taxon>Metazoa</taxon>
        <taxon>Ecdysozoa</taxon>
        <taxon>Nematoda</taxon>
        <taxon>Chromadorea</taxon>
        <taxon>Rhabditida</taxon>
        <taxon>Rhabditina</taxon>
        <taxon>Rhabditomorpha</taxon>
        <taxon>Rhabditoidea</taxon>
        <taxon>Rhabditidae</taxon>
        <taxon>Diploscapter</taxon>
    </lineage>
</organism>
<dbReference type="InterPro" id="IPR054559">
    <property type="entry name" value="PSMD12-CSN4-like_N"/>
</dbReference>
<proteinExistence type="predicted"/>
<sequence length="375" mass="43012">MAGDKGDAVMVDPVEVGEERTDIEELAHLAAQGGDGRLFKMEIDYKEQVDEAIQKANDMVAKGNSAGAVESLAQLEKLTRLGSDMHSNTRILRHMVKLCFEGQLWDLLCDTIMSYSKKRLLIKVAIAKMVRDCCEMVEKMPTEELRMKLIDTLRTVTAGKIYVEVERARLTQLVVKKLESEGRTNEACDMLLELQVETYGSMQIQEKVEYLLEQMRLSLARSDFVRASIISKKINVKFFNSDKDEIQDMKLKYYELMIRIALNDRSYLDICKHYRAVFDTNKINQDPTKSKETLKRIIIYCILAPYDNEQWDLMNRVAGQRELESVPDYKTLLNLFINQELISWKGAILNTYEKLLRRVTSSSTATGVFDSNPDG</sequence>
<dbReference type="InterPro" id="IPR040134">
    <property type="entry name" value="PSMD12/CSN4"/>
</dbReference>
<dbReference type="OrthoDB" id="268763at2759"/>
<comment type="caution">
    <text evidence="2">The sequence shown here is derived from an EMBL/GenBank/DDBJ whole genome shotgun (WGS) entry which is preliminary data.</text>
</comment>
<dbReference type="EMBL" id="LIAE01010529">
    <property type="protein sequence ID" value="PAV59358.1"/>
    <property type="molecule type" value="Genomic_DNA"/>
</dbReference>
<evidence type="ECO:0000259" key="1">
    <source>
        <dbReference type="Pfam" id="PF22241"/>
    </source>
</evidence>
<evidence type="ECO:0000313" key="3">
    <source>
        <dbReference type="Proteomes" id="UP000218231"/>
    </source>
</evidence>
<protein>
    <recommendedName>
        <fullName evidence="1">PSMD12/CSN4-like N-terminal domain-containing protein</fullName>
    </recommendedName>
</protein>
<dbReference type="Proteomes" id="UP000218231">
    <property type="component" value="Unassembled WGS sequence"/>
</dbReference>
<dbReference type="PANTHER" id="PTHR10855">
    <property type="entry name" value="26S PROTEASOME NON-ATPASE REGULATORY SUBUNIT 12/COP9 SIGNALOSOME COMPLEX SUBUNIT 4"/>
    <property type="match status" value="1"/>
</dbReference>
<dbReference type="AlphaFoldDB" id="A0A2A2JC58"/>
<feature type="domain" description="PSMD12/CSN4-like N-terminal" evidence="1">
    <location>
        <begin position="68"/>
        <end position="286"/>
    </location>
</feature>
<dbReference type="PANTHER" id="PTHR10855:SF1">
    <property type="entry name" value="26S PROTEASOME NON-ATPASE REGULATORY SUBUNIT 12"/>
    <property type="match status" value="1"/>
</dbReference>
<gene>
    <name evidence="2" type="ORF">WR25_21401</name>
</gene>
<dbReference type="Pfam" id="PF22241">
    <property type="entry name" value="PSMD12-CSN4_N"/>
    <property type="match status" value="1"/>
</dbReference>
<accession>A0A2A2JC58</accession>
<evidence type="ECO:0000313" key="2">
    <source>
        <dbReference type="EMBL" id="PAV59358.1"/>
    </source>
</evidence>
<dbReference type="GO" id="GO:0008541">
    <property type="term" value="C:proteasome regulatory particle, lid subcomplex"/>
    <property type="evidence" value="ECO:0007669"/>
    <property type="project" value="TreeGrafter"/>
</dbReference>
<dbReference type="GO" id="GO:0005737">
    <property type="term" value="C:cytoplasm"/>
    <property type="evidence" value="ECO:0007669"/>
    <property type="project" value="TreeGrafter"/>
</dbReference>
<name>A0A2A2JC58_9BILA</name>